<dbReference type="AlphaFoldDB" id="A0A976FEZ7"/>
<name>A0A976FEZ7_BRELC</name>
<gene>
    <name evidence="4" type="ORF">CCR75_007453</name>
</gene>
<dbReference type="InterPro" id="IPR001611">
    <property type="entry name" value="Leu-rich_rpt"/>
</dbReference>
<keyword evidence="1" id="KW-0433">Leucine-rich repeat</keyword>
<evidence type="ECO:0000256" key="3">
    <source>
        <dbReference type="SAM" id="MobiDB-lite"/>
    </source>
</evidence>
<keyword evidence="5" id="KW-1185">Reference proteome</keyword>
<dbReference type="RefSeq" id="XP_067815029.1">
    <property type="nucleotide sequence ID" value="XM_067965514.1"/>
</dbReference>
<evidence type="ECO:0000256" key="2">
    <source>
        <dbReference type="ARBA" id="ARBA00022737"/>
    </source>
</evidence>
<dbReference type="KEGG" id="blac:94351185"/>
<dbReference type="SMART" id="SM00364">
    <property type="entry name" value="LRR_BAC"/>
    <property type="match status" value="4"/>
</dbReference>
<reference evidence="4 5" key="1">
    <citation type="journal article" date="2021" name="Genome Biol.">
        <title>AFLAP: assembly-free linkage analysis pipeline using k-mers from genome sequencing data.</title>
        <authorList>
            <person name="Fletcher K."/>
            <person name="Zhang L."/>
            <person name="Gil J."/>
            <person name="Han R."/>
            <person name="Cavanaugh K."/>
            <person name="Michelmore R."/>
        </authorList>
    </citation>
    <scope>NUCLEOTIDE SEQUENCE [LARGE SCALE GENOMIC DNA]</scope>
    <source>
        <strain evidence="4 5">SF5</strain>
    </source>
</reference>
<dbReference type="EMBL" id="SHOA02000001">
    <property type="protein sequence ID" value="TDH65530.1"/>
    <property type="molecule type" value="Genomic_DNA"/>
</dbReference>
<dbReference type="OrthoDB" id="1517790at2759"/>
<dbReference type="PROSITE" id="PS51450">
    <property type="entry name" value="LRR"/>
    <property type="match status" value="5"/>
</dbReference>
<dbReference type="GO" id="GO:0005737">
    <property type="term" value="C:cytoplasm"/>
    <property type="evidence" value="ECO:0007669"/>
    <property type="project" value="TreeGrafter"/>
</dbReference>
<feature type="region of interest" description="Disordered" evidence="3">
    <location>
        <begin position="261"/>
        <end position="291"/>
    </location>
</feature>
<dbReference type="Gene3D" id="3.80.10.10">
    <property type="entry name" value="Ribonuclease Inhibitor"/>
    <property type="match status" value="2"/>
</dbReference>
<dbReference type="Proteomes" id="UP000294530">
    <property type="component" value="Unassembled WGS sequence"/>
</dbReference>
<dbReference type="Pfam" id="PF13855">
    <property type="entry name" value="LRR_8"/>
    <property type="match status" value="1"/>
</dbReference>
<organism evidence="4 5">
    <name type="scientific">Bremia lactucae</name>
    <name type="common">Lettuce downy mildew</name>
    <dbReference type="NCBI Taxonomy" id="4779"/>
    <lineage>
        <taxon>Eukaryota</taxon>
        <taxon>Sar</taxon>
        <taxon>Stramenopiles</taxon>
        <taxon>Oomycota</taxon>
        <taxon>Peronosporomycetes</taxon>
        <taxon>Peronosporales</taxon>
        <taxon>Peronosporaceae</taxon>
        <taxon>Bremia</taxon>
    </lineage>
</organism>
<keyword evidence="2" id="KW-0677">Repeat</keyword>
<dbReference type="InterPro" id="IPR003591">
    <property type="entry name" value="Leu-rich_rpt_typical-subtyp"/>
</dbReference>
<dbReference type="GeneID" id="94351185"/>
<proteinExistence type="predicted"/>
<evidence type="ECO:0000313" key="5">
    <source>
        <dbReference type="Proteomes" id="UP000294530"/>
    </source>
</evidence>
<dbReference type="PANTHER" id="PTHR15454">
    <property type="entry name" value="NISCHARIN RELATED"/>
    <property type="match status" value="1"/>
</dbReference>
<accession>A0A976FEZ7</accession>
<feature type="compositionally biased region" description="Acidic residues" evidence="3">
    <location>
        <begin position="264"/>
        <end position="278"/>
    </location>
</feature>
<dbReference type="InterPro" id="IPR032675">
    <property type="entry name" value="LRR_dom_sf"/>
</dbReference>
<protein>
    <submittedName>
        <fullName evidence="4">Uncharacterized protein</fullName>
    </submittedName>
</protein>
<comment type="caution">
    <text evidence="4">The sequence shown here is derived from an EMBL/GenBank/DDBJ whole genome shotgun (WGS) entry which is preliminary data.</text>
</comment>
<dbReference type="SUPFAM" id="SSF52058">
    <property type="entry name" value="L domain-like"/>
    <property type="match status" value="1"/>
</dbReference>
<evidence type="ECO:0000256" key="1">
    <source>
        <dbReference type="ARBA" id="ARBA00022614"/>
    </source>
</evidence>
<dbReference type="SMART" id="SM00369">
    <property type="entry name" value="LRR_TYP"/>
    <property type="match status" value="6"/>
</dbReference>
<dbReference type="SMART" id="SM00365">
    <property type="entry name" value="LRR_SD22"/>
    <property type="match status" value="3"/>
</dbReference>
<evidence type="ECO:0000313" key="4">
    <source>
        <dbReference type="EMBL" id="TDH65530.1"/>
    </source>
</evidence>
<dbReference type="Pfam" id="PF13516">
    <property type="entry name" value="LRR_6"/>
    <property type="match status" value="1"/>
</dbReference>
<dbReference type="PRINTS" id="PR00019">
    <property type="entry name" value="LEURICHRPT"/>
</dbReference>
<sequence length="518" mass="58374">MVMASDGKRRINKLTSEKLQQYRNEILSLDGKHVDLTSRGIERILSLEGIDAATKLDLSHNKLTKLSELKSVPRVTMLKLTDNNLNGDGLAEIQHLKKLVILNASENHVTRVPFEVIRNARTLKALVLNNNSISTLDWIPKLPNLNSLILSHNNITKIPQRVVDGLPSLKKISISHNLIEEIPNLSQLSEITELRLSHNRIKAIPAHLAQLKNLRVLELSHNDIDDWSGLDALSTLENLRQLNLAGNPICGRTLTTLAQPVEENCSESDDEGDKVDSDDEKKEKNNIQDYGNVKQMGKEAKKLDAKHKQYNFKMKRLFPHLVVRDAVRVLDKRVHGYVAPPKEDKTAKSFSNPKIVTRKRMGDDSDKQKTNLTSTRVDAIDATKLSKKEKKGKKQRKTERLAADRLTMDAGVFSEPERKKLKFHAEKNKATKKLITEVLETASVNAVKEKKWKDKRDKLKDQRQPKEVASGVVALKHLKMTKQVQRGTKVNAVDLSQINLTPDVGFGGPSAWDNFINT</sequence>